<reference evidence="1 2" key="1">
    <citation type="journal article" date="2019" name="Appl. Microbiol. Biotechnol.">
        <title>Genome sequence of Isaria javanica and comparative genome analysis insights into family S53 peptidase evolution in fungal entomopathogens.</title>
        <authorList>
            <person name="Lin R."/>
            <person name="Zhang X."/>
            <person name="Xin B."/>
            <person name="Zou M."/>
            <person name="Gao Y."/>
            <person name="Qin F."/>
            <person name="Hu Q."/>
            <person name="Xie B."/>
            <person name="Cheng X."/>
        </authorList>
    </citation>
    <scope>NUCLEOTIDE SEQUENCE [LARGE SCALE GENOMIC DNA]</scope>
    <source>
        <strain evidence="1 2">IJ1G</strain>
    </source>
</reference>
<sequence length="118" mass="13608">MQCNAHGRCANLHQRGKEVKTARGTARAKLETGCNLPMLRTACKKERRLLQDMHFTRLRDTRPIDELPELLLPVMEGTEEPVRPFSSTLLQYRSRTRQNEVVFTTQYTAERLSTTASF</sequence>
<evidence type="ECO:0000313" key="2">
    <source>
        <dbReference type="Proteomes" id="UP000315783"/>
    </source>
</evidence>
<protein>
    <submittedName>
        <fullName evidence="1">Uncharacterized protein</fullName>
    </submittedName>
</protein>
<dbReference type="Proteomes" id="UP000315783">
    <property type="component" value="Unassembled WGS sequence"/>
</dbReference>
<dbReference type="EMBL" id="SPUK01000001">
    <property type="protein sequence ID" value="TQW00770.1"/>
    <property type="molecule type" value="Genomic_DNA"/>
</dbReference>
<evidence type="ECO:0000313" key="1">
    <source>
        <dbReference type="EMBL" id="TQW00770.1"/>
    </source>
</evidence>
<comment type="caution">
    <text evidence="1">The sequence shown here is derived from an EMBL/GenBank/DDBJ whole genome shotgun (WGS) entry which is preliminary data.</text>
</comment>
<name>A0A545VGL0_9HYPO</name>
<keyword evidence="2" id="KW-1185">Reference proteome</keyword>
<proteinExistence type="predicted"/>
<accession>A0A545VGL0</accession>
<gene>
    <name evidence="1" type="ORF">IF1G_00701</name>
</gene>
<dbReference type="AlphaFoldDB" id="A0A545VGL0"/>
<organism evidence="1 2">
    <name type="scientific">Cordyceps javanica</name>
    <dbReference type="NCBI Taxonomy" id="43265"/>
    <lineage>
        <taxon>Eukaryota</taxon>
        <taxon>Fungi</taxon>
        <taxon>Dikarya</taxon>
        <taxon>Ascomycota</taxon>
        <taxon>Pezizomycotina</taxon>
        <taxon>Sordariomycetes</taxon>
        <taxon>Hypocreomycetidae</taxon>
        <taxon>Hypocreales</taxon>
        <taxon>Cordycipitaceae</taxon>
        <taxon>Cordyceps</taxon>
    </lineage>
</organism>